<accession>A0ABR6BNG9</accession>
<dbReference type="RefSeq" id="WP_182838893.1">
    <property type="nucleotide sequence ID" value="NZ_BAAABQ010000073.1"/>
</dbReference>
<evidence type="ECO:0008006" key="3">
    <source>
        <dbReference type="Google" id="ProtNLM"/>
    </source>
</evidence>
<dbReference type="InterPro" id="IPR058532">
    <property type="entry name" value="YjbR/MT2646/Rv2570-like"/>
</dbReference>
<comment type="caution">
    <text evidence="1">The sequence shown here is derived from an EMBL/GenBank/DDBJ whole genome shotgun (WGS) entry which is preliminary data.</text>
</comment>
<protein>
    <recommendedName>
        <fullName evidence="3">MmcQ/YjbR family DNA-binding protein</fullName>
    </recommendedName>
</protein>
<keyword evidence="2" id="KW-1185">Reference proteome</keyword>
<organism evidence="1 2">
    <name type="scientific">Kutzneria viridogrisea</name>
    <dbReference type="NCBI Taxonomy" id="47990"/>
    <lineage>
        <taxon>Bacteria</taxon>
        <taxon>Bacillati</taxon>
        <taxon>Actinomycetota</taxon>
        <taxon>Actinomycetes</taxon>
        <taxon>Pseudonocardiales</taxon>
        <taxon>Pseudonocardiaceae</taxon>
        <taxon>Kutzneria</taxon>
    </lineage>
</organism>
<proteinExistence type="predicted"/>
<dbReference type="EMBL" id="JACJID010000004">
    <property type="protein sequence ID" value="MBA8928439.1"/>
    <property type="molecule type" value="Genomic_DNA"/>
</dbReference>
<reference evidence="1 2" key="1">
    <citation type="submission" date="2020-08" db="EMBL/GenBank/DDBJ databases">
        <title>Genomic Encyclopedia of Archaeal and Bacterial Type Strains, Phase II (KMG-II): from individual species to whole genera.</title>
        <authorList>
            <person name="Goeker M."/>
        </authorList>
    </citation>
    <scope>NUCLEOTIDE SEQUENCE [LARGE SCALE GENOMIC DNA]</scope>
    <source>
        <strain evidence="1 2">DSM 43850</strain>
    </source>
</reference>
<name>A0ABR6BNG9_9PSEU</name>
<dbReference type="Proteomes" id="UP000517916">
    <property type="component" value="Unassembled WGS sequence"/>
</dbReference>
<evidence type="ECO:0000313" key="2">
    <source>
        <dbReference type="Proteomes" id="UP000517916"/>
    </source>
</evidence>
<dbReference type="Pfam" id="PF04237">
    <property type="entry name" value="YjbR"/>
    <property type="match status" value="1"/>
</dbReference>
<evidence type="ECO:0000313" key="1">
    <source>
        <dbReference type="EMBL" id="MBA8928439.1"/>
    </source>
</evidence>
<gene>
    <name evidence="1" type="ORF">BC739_005656</name>
</gene>
<sequence>MATWADVRRIVSALPETSETTSRGQAHWRVRDKGVVWERPLRKSDLKALGEDAPDGPILGARVADLGVKEALIADDPAVYFTIPHFEGYPAVLVLLERIGEAELTELITEAWLCRAPKTLVRKYLEAT</sequence>